<organism evidence="1 2">
    <name type="scientific">Microthlaspi erraticum</name>
    <dbReference type="NCBI Taxonomy" id="1685480"/>
    <lineage>
        <taxon>Eukaryota</taxon>
        <taxon>Viridiplantae</taxon>
        <taxon>Streptophyta</taxon>
        <taxon>Embryophyta</taxon>
        <taxon>Tracheophyta</taxon>
        <taxon>Spermatophyta</taxon>
        <taxon>Magnoliopsida</taxon>
        <taxon>eudicotyledons</taxon>
        <taxon>Gunneridae</taxon>
        <taxon>Pentapetalae</taxon>
        <taxon>rosids</taxon>
        <taxon>malvids</taxon>
        <taxon>Brassicales</taxon>
        <taxon>Brassicaceae</taxon>
        <taxon>Coluteocarpeae</taxon>
        <taxon>Microthlaspi</taxon>
    </lineage>
</organism>
<name>A0A6D2IPN4_9BRAS</name>
<dbReference type="OrthoDB" id="1750074at2759"/>
<gene>
    <name evidence="1" type="ORF">MERR_LOCUS16289</name>
</gene>
<proteinExistence type="predicted"/>
<accession>A0A6D2IPN4</accession>
<dbReference type="AlphaFoldDB" id="A0A6D2IPN4"/>
<evidence type="ECO:0000313" key="2">
    <source>
        <dbReference type="Proteomes" id="UP000467841"/>
    </source>
</evidence>
<comment type="caution">
    <text evidence="1">The sequence shown here is derived from an EMBL/GenBank/DDBJ whole genome shotgun (WGS) entry which is preliminary data.</text>
</comment>
<protein>
    <submittedName>
        <fullName evidence="1">Uncharacterized protein</fullName>
    </submittedName>
</protein>
<sequence length="85" mass="9647">MASKRTVQEWDEAIDTLASSAAKFPANDFGKDEERCIVQAGVGLREVPKVENWRSVRRMSLMENEIEKYLTLQNALSLQLCSSKK</sequence>
<dbReference type="Proteomes" id="UP000467841">
    <property type="component" value="Unassembled WGS sequence"/>
</dbReference>
<evidence type="ECO:0000313" key="1">
    <source>
        <dbReference type="EMBL" id="CAA7029054.1"/>
    </source>
</evidence>
<dbReference type="EMBL" id="CACVBM020001075">
    <property type="protein sequence ID" value="CAA7029054.1"/>
    <property type="molecule type" value="Genomic_DNA"/>
</dbReference>
<keyword evidence="2" id="KW-1185">Reference proteome</keyword>
<reference evidence="1" key="1">
    <citation type="submission" date="2020-01" db="EMBL/GenBank/DDBJ databases">
        <authorList>
            <person name="Mishra B."/>
        </authorList>
    </citation>
    <scope>NUCLEOTIDE SEQUENCE [LARGE SCALE GENOMIC DNA]</scope>
</reference>